<comment type="subcellular location">
    <subcellularLocation>
        <location evidence="2 8">Cell outer membrane</location>
        <topology evidence="2 8">Lipid-anchor</topology>
    </subcellularLocation>
</comment>
<gene>
    <name evidence="9" type="ORF">BHO_0123500</name>
</gene>
<proteinExistence type="predicted"/>
<accession>W5T238</accession>
<evidence type="ECO:0000256" key="4">
    <source>
        <dbReference type="ARBA" id="ARBA00023136"/>
    </source>
</evidence>
<protein>
    <recommendedName>
        <fullName evidence="8">Variable large protein</fullName>
    </recommendedName>
</protein>
<evidence type="ECO:0000256" key="6">
    <source>
        <dbReference type="ARBA" id="ARBA00023237"/>
    </source>
</evidence>
<dbReference type="InterPro" id="IPR000680">
    <property type="entry name" value="Borrelia_lipo"/>
</dbReference>
<organism evidence="9">
    <name type="scientific">Borrelia hermsii YBT</name>
    <dbReference type="NCBI Taxonomy" id="1313295"/>
    <lineage>
        <taxon>Bacteria</taxon>
        <taxon>Pseudomonadati</taxon>
        <taxon>Spirochaetota</taxon>
        <taxon>Spirochaetia</taxon>
        <taxon>Spirochaetales</taxon>
        <taxon>Borreliaceae</taxon>
        <taxon>Borrelia</taxon>
    </lineage>
</organism>
<dbReference type="AlphaFoldDB" id="W5T238"/>
<sequence length="78" mass="8417">MSDISSDLLGNAVGIEVDSLVKGIKGIVDVVLKEKGNAEAGADKRLKMAIPQEMLLLVMVKRVNYLLLAMLIMQKSCS</sequence>
<evidence type="ECO:0000256" key="3">
    <source>
        <dbReference type="ARBA" id="ARBA00022729"/>
    </source>
</evidence>
<evidence type="ECO:0000256" key="7">
    <source>
        <dbReference type="ARBA" id="ARBA00023288"/>
    </source>
</evidence>
<keyword evidence="6 8" id="KW-0998">Cell outer membrane</keyword>
<keyword evidence="9" id="KW-0614">Plasmid</keyword>
<dbReference type="Pfam" id="PF00921">
    <property type="entry name" value="Lipoprotein_2"/>
    <property type="match status" value="1"/>
</dbReference>
<evidence type="ECO:0000256" key="5">
    <source>
        <dbReference type="ARBA" id="ARBA00023139"/>
    </source>
</evidence>
<evidence type="ECO:0000256" key="2">
    <source>
        <dbReference type="ARBA" id="ARBA00004459"/>
    </source>
</evidence>
<reference evidence="9" key="1">
    <citation type="submission" date="2013-04" db="EMBL/GenBank/DDBJ databases">
        <title>Comparative Genomics of Relapsing Fever Spirochetes.</title>
        <authorList>
            <person name="Schwan T.G."/>
            <person name="Raffel S.J."/>
            <person name="Porcella S.F."/>
            <person name="Martens C.A."/>
            <person name="Bruno D.P."/>
            <person name="Ricklefs S.M."/>
            <person name="Barbian K.B."/>
        </authorList>
    </citation>
    <scope>NUCLEOTIDE SEQUENCE</scope>
    <source>
        <strain evidence="9">YBT</strain>
        <plasmid evidence="9">unnamed</plasmid>
    </source>
</reference>
<dbReference type="HOGENOM" id="CLU_2614990_0_0_12"/>
<dbReference type="SUPFAM" id="SSF74748">
    <property type="entry name" value="Variable surface antigen VlsE"/>
    <property type="match status" value="1"/>
</dbReference>
<dbReference type="GO" id="GO:0009279">
    <property type="term" value="C:cell outer membrane"/>
    <property type="evidence" value="ECO:0007669"/>
    <property type="project" value="UniProtKB-SubCell"/>
</dbReference>
<comment type="function">
    <text evidence="1 8">The Vlp and Vsp proteins are antigenically distinct proteins, only one vlp or vsp gene is transcriptionally active at any one time. Switching between these genes is a mechanism of host immune response evasion.</text>
</comment>
<name>W5T238_BORHE</name>
<keyword evidence="5 8" id="KW-0564">Palmitate</keyword>
<keyword evidence="3" id="KW-0732">Signal</keyword>
<evidence type="ECO:0000256" key="8">
    <source>
        <dbReference type="RuleBase" id="RU363105"/>
    </source>
</evidence>
<evidence type="ECO:0000313" key="9">
    <source>
        <dbReference type="EMBL" id="AHH13340.1"/>
    </source>
</evidence>
<keyword evidence="7 8" id="KW-0449">Lipoprotein</keyword>
<evidence type="ECO:0000256" key="1">
    <source>
        <dbReference type="ARBA" id="ARBA00003932"/>
    </source>
</evidence>
<geneLocation type="plasmid" evidence="9">
    <name>unnamed</name>
</geneLocation>
<keyword evidence="4 8" id="KW-0472">Membrane</keyword>
<dbReference type="EMBL" id="CP005724">
    <property type="protein sequence ID" value="AHH13340.1"/>
    <property type="molecule type" value="Genomic_DNA"/>
</dbReference>